<dbReference type="InterPro" id="IPR020476">
    <property type="entry name" value="Nudix_hydrolase"/>
</dbReference>
<accession>A0A1R3WPS1</accession>
<sequence length="168" mass="19495">MTSPLTPDDIARLPYRPCVGIMLMNRDGHVFLGQRRDRSVEAWQMPQGGIDSGEQPRAAALRELEEETGIPARQVRILAELPQALHYDLPQHLVARTWGGHYRGQEQTWFLMRFLGRDDEIDIATEHPEFTAWRWYPAERLEEMIVPFKREVYRAVLARFSALIAPET</sequence>
<comment type="cofactor">
    <cofactor evidence="4">
        <name>a divalent metal cation</name>
        <dbReference type="ChEBI" id="CHEBI:60240"/>
    </cofactor>
</comment>
<dbReference type="GO" id="GO:0034432">
    <property type="term" value="F:bis(5'-adenosyl)-pentaphosphatase activity"/>
    <property type="evidence" value="ECO:0007669"/>
    <property type="project" value="TreeGrafter"/>
</dbReference>
<comment type="function">
    <text evidence="4">Accelerates the degradation of transcripts by removing pyrophosphate from the 5'-end of triphosphorylated RNA, leading to a more labile monophosphorylated state that can stimulate subsequent ribonuclease cleavage.</text>
</comment>
<dbReference type="Pfam" id="PF00293">
    <property type="entry name" value="NUDIX"/>
    <property type="match status" value="1"/>
</dbReference>
<dbReference type="RefSeq" id="WP_076648637.1">
    <property type="nucleotide sequence ID" value="NZ_FTPS01000001.1"/>
</dbReference>
<comment type="cofactor">
    <cofactor evidence="2">
        <name>Mg(2+)</name>
        <dbReference type="ChEBI" id="CHEBI:18420"/>
    </cofactor>
</comment>
<dbReference type="InterPro" id="IPR022927">
    <property type="entry name" value="RppH"/>
</dbReference>
<gene>
    <name evidence="4" type="primary">rppH</name>
    <name evidence="4" type="synonym">nudH</name>
    <name evidence="6" type="ORF">SAMN05421849_1215</name>
</gene>
<proteinExistence type="inferred from homology"/>
<feature type="domain" description="Nudix hydrolase" evidence="5">
    <location>
        <begin position="14"/>
        <end position="158"/>
    </location>
</feature>
<dbReference type="OrthoDB" id="9816040at2"/>
<organism evidence="6 7">
    <name type="scientific">Pontibaca methylaminivorans</name>
    <dbReference type="NCBI Taxonomy" id="515897"/>
    <lineage>
        <taxon>Bacteria</taxon>
        <taxon>Pseudomonadati</taxon>
        <taxon>Pseudomonadota</taxon>
        <taxon>Alphaproteobacteria</taxon>
        <taxon>Rhodobacterales</taxon>
        <taxon>Roseobacteraceae</taxon>
        <taxon>Pontibaca</taxon>
    </lineage>
</organism>
<evidence type="ECO:0000256" key="4">
    <source>
        <dbReference type="HAMAP-Rule" id="MF_00298"/>
    </source>
</evidence>
<feature type="short sequence motif" description="Nudix box" evidence="4">
    <location>
        <begin position="48"/>
        <end position="69"/>
    </location>
</feature>
<evidence type="ECO:0000313" key="7">
    <source>
        <dbReference type="Proteomes" id="UP000192455"/>
    </source>
</evidence>
<dbReference type="NCBIfam" id="NF001938">
    <property type="entry name" value="PRK00714.1-5"/>
    <property type="match status" value="1"/>
</dbReference>
<dbReference type="AlphaFoldDB" id="A0A1R3WPS1"/>
<dbReference type="PANTHER" id="PTHR11839">
    <property type="entry name" value="UDP/ADP-SUGAR PYROPHOSPHATASE"/>
    <property type="match status" value="1"/>
</dbReference>
<protein>
    <recommendedName>
        <fullName evidence="4">RNA pyrophosphohydrolase</fullName>
        <ecNumber evidence="4">3.6.1.-</ecNumber>
    </recommendedName>
    <alternativeName>
        <fullName evidence="4">(Di)nucleoside polyphosphate hydrolase</fullName>
    </alternativeName>
</protein>
<evidence type="ECO:0000313" key="6">
    <source>
        <dbReference type="EMBL" id="SIT79879.1"/>
    </source>
</evidence>
<dbReference type="STRING" id="515897.SAMN05421849_1215"/>
<dbReference type="EMBL" id="FTPS01000001">
    <property type="protein sequence ID" value="SIT79879.1"/>
    <property type="molecule type" value="Genomic_DNA"/>
</dbReference>
<keyword evidence="7" id="KW-1185">Reference proteome</keyword>
<dbReference type="PRINTS" id="PR00502">
    <property type="entry name" value="NUDIXFAMILY"/>
</dbReference>
<dbReference type="GO" id="GO:0006753">
    <property type="term" value="P:nucleoside phosphate metabolic process"/>
    <property type="evidence" value="ECO:0007669"/>
    <property type="project" value="TreeGrafter"/>
</dbReference>
<comment type="similarity">
    <text evidence="4">Belongs to the Nudix hydrolase family. RppH subfamily.</text>
</comment>
<dbReference type="NCBIfam" id="NF001936">
    <property type="entry name" value="PRK00714.1-3"/>
    <property type="match status" value="1"/>
</dbReference>
<evidence type="ECO:0000256" key="1">
    <source>
        <dbReference type="ARBA" id="ARBA00001936"/>
    </source>
</evidence>
<dbReference type="InterPro" id="IPR015797">
    <property type="entry name" value="NUDIX_hydrolase-like_dom_sf"/>
</dbReference>
<dbReference type="GO" id="GO:0008893">
    <property type="term" value="F:guanosine-3',5'-bis(diphosphate) 3'-diphosphatase activity"/>
    <property type="evidence" value="ECO:0007669"/>
    <property type="project" value="TreeGrafter"/>
</dbReference>
<dbReference type="PROSITE" id="PS00893">
    <property type="entry name" value="NUDIX_BOX"/>
    <property type="match status" value="1"/>
</dbReference>
<comment type="cofactor">
    <cofactor evidence="1">
        <name>Mn(2+)</name>
        <dbReference type="ChEBI" id="CHEBI:29035"/>
    </cofactor>
</comment>
<dbReference type="InterPro" id="IPR000086">
    <property type="entry name" value="NUDIX_hydrolase_dom"/>
</dbReference>
<dbReference type="GO" id="GO:0019693">
    <property type="term" value="P:ribose phosphate metabolic process"/>
    <property type="evidence" value="ECO:0007669"/>
    <property type="project" value="TreeGrafter"/>
</dbReference>
<dbReference type="CDD" id="cd03671">
    <property type="entry name" value="NUDIX_Ap4A_hydrolase_plant_like"/>
    <property type="match status" value="1"/>
</dbReference>
<keyword evidence="3 4" id="KW-0378">Hydrolase</keyword>
<dbReference type="SUPFAM" id="SSF55811">
    <property type="entry name" value="Nudix"/>
    <property type="match status" value="1"/>
</dbReference>
<reference evidence="6 7" key="1">
    <citation type="submission" date="2017-01" db="EMBL/GenBank/DDBJ databases">
        <authorList>
            <person name="Mah S.A."/>
            <person name="Swanson W.J."/>
            <person name="Moy G.W."/>
            <person name="Vacquier V.D."/>
        </authorList>
    </citation>
    <scope>NUCLEOTIDE SEQUENCE [LARGE SCALE GENOMIC DNA]</scope>
    <source>
        <strain evidence="6 7">DSM 21219</strain>
    </source>
</reference>
<evidence type="ECO:0000256" key="2">
    <source>
        <dbReference type="ARBA" id="ARBA00001946"/>
    </source>
</evidence>
<evidence type="ECO:0000256" key="3">
    <source>
        <dbReference type="ARBA" id="ARBA00022801"/>
    </source>
</evidence>
<dbReference type="EC" id="3.6.1.-" evidence="4"/>
<dbReference type="Proteomes" id="UP000192455">
    <property type="component" value="Unassembled WGS sequence"/>
</dbReference>
<evidence type="ECO:0000259" key="5">
    <source>
        <dbReference type="PROSITE" id="PS51462"/>
    </source>
</evidence>
<dbReference type="PROSITE" id="PS51462">
    <property type="entry name" value="NUDIX"/>
    <property type="match status" value="1"/>
</dbReference>
<dbReference type="HAMAP" id="MF_00298">
    <property type="entry name" value="Nudix_RppH"/>
    <property type="match status" value="1"/>
</dbReference>
<dbReference type="InterPro" id="IPR020084">
    <property type="entry name" value="NUDIX_hydrolase_CS"/>
</dbReference>
<dbReference type="Gene3D" id="3.90.79.10">
    <property type="entry name" value="Nucleoside Triphosphate Pyrophosphohydrolase"/>
    <property type="match status" value="1"/>
</dbReference>
<dbReference type="PANTHER" id="PTHR11839:SF22">
    <property type="entry name" value="NUDIX HYDROLASE 26, CHLOROPLASTIC"/>
    <property type="match status" value="1"/>
</dbReference>
<name>A0A1R3WPS1_9RHOB</name>